<accession>A0A9W9G313</accession>
<name>A0A9W9G313_9EURO</name>
<reference evidence="1" key="1">
    <citation type="submission" date="2022-11" db="EMBL/GenBank/DDBJ databases">
        <authorList>
            <person name="Petersen C."/>
        </authorList>
    </citation>
    <scope>NUCLEOTIDE SEQUENCE</scope>
    <source>
        <strain evidence="1">IBT 30761</strain>
    </source>
</reference>
<organism evidence="1 2">
    <name type="scientific">Penicillium argentinense</name>
    <dbReference type="NCBI Taxonomy" id="1131581"/>
    <lineage>
        <taxon>Eukaryota</taxon>
        <taxon>Fungi</taxon>
        <taxon>Dikarya</taxon>
        <taxon>Ascomycota</taxon>
        <taxon>Pezizomycotina</taxon>
        <taxon>Eurotiomycetes</taxon>
        <taxon>Eurotiomycetidae</taxon>
        <taxon>Eurotiales</taxon>
        <taxon>Aspergillaceae</taxon>
        <taxon>Penicillium</taxon>
    </lineage>
</organism>
<evidence type="ECO:0000313" key="1">
    <source>
        <dbReference type="EMBL" id="KAJ5111128.1"/>
    </source>
</evidence>
<dbReference type="AlphaFoldDB" id="A0A9W9G313"/>
<evidence type="ECO:0000313" key="2">
    <source>
        <dbReference type="Proteomes" id="UP001149074"/>
    </source>
</evidence>
<protein>
    <submittedName>
        <fullName evidence="1">Uncharacterized protein</fullName>
    </submittedName>
</protein>
<sequence>MSLAVQDTVGGAVMEGHALEVLTASREAELPARSQRAPQSSVITISHLFVLLSRIALSVHR</sequence>
<dbReference type="GeneID" id="81353136"/>
<keyword evidence="2" id="KW-1185">Reference proteome</keyword>
<dbReference type="RefSeq" id="XP_056479198.1">
    <property type="nucleotide sequence ID" value="XM_056614157.1"/>
</dbReference>
<dbReference type="Proteomes" id="UP001149074">
    <property type="component" value="Unassembled WGS sequence"/>
</dbReference>
<proteinExistence type="predicted"/>
<dbReference type="EMBL" id="JAPQKI010000002">
    <property type="protein sequence ID" value="KAJ5111128.1"/>
    <property type="molecule type" value="Genomic_DNA"/>
</dbReference>
<gene>
    <name evidence="1" type="ORF">N7532_001663</name>
</gene>
<reference evidence="1" key="2">
    <citation type="journal article" date="2023" name="IMA Fungus">
        <title>Comparative genomic study of the Penicillium genus elucidates a diverse pangenome and 15 lateral gene transfer events.</title>
        <authorList>
            <person name="Petersen C."/>
            <person name="Sorensen T."/>
            <person name="Nielsen M.R."/>
            <person name="Sondergaard T.E."/>
            <person name="Sorensen J.L."/>
            <person name="Fitzpatrick D.A."/>
            <person name="Frisvad J.C."/>
            <person name="Nielsen K.L."/>
        </authorList>
    </citation>
    <scope>NUCLEOTIDE SEQUENCE</scope>
    <source>
        <strain evidence="1">IBT 30761</strain>
    </source>
</reference>
<comment type="caution">
    <text evidence="1">The sequence shown here is derived from an EMBL/GenBank/DDBJ whole genome shotgun (WGS) entry which is preliminary data.</text>
</comment>